<dbReference type="KEGG" id="sals:SLNWT_3653"/>
<dbReference type="EMBL" id="CP010519">
    <property type="protein sequence ID" value="AJE84029.1"/>
    <property type="molecule type" value="Genomic_DNA"/>
</dbReference>
<gene>
    <name evidence="6" type="ORF">SLNWT_3653</name>
</gene>
<feature type="region of interest" description="Disordered" evidence="3">
    <location>
        <begin position="1"/>
        <end position="21"/>
    </location>
</feature>
<dbReference type="Gene3D" id="1.10.10.1320">
    <property type="entry name" value="Anti-sigma factor, zinc-finger domain"/>
    <property type="match status" value="1"/>
</dbReference>
<dbReference type="InterPro" id="IPR027383">
    <property type="entry name" value="Znf_put"/>
</dbReference>
<feature type="transmembrane region" description="Helical" evidence="4">
    <location>
        <begin position="176"/>
        <end position="198"/>
    </location>
</feature>
<dbReference type="Proteomes" id="UP000031523">
    <property type="component" value="Chromosome"/>
</dbReference>
<evidence type="ECO:0000313" key="7">
    <source>
        <dbReference type="Proteomes" id="UP000031523"/>
    </source>
</evidence>
<sequence>MTGAAEHPDVTEISDLTEGLLTPARSEEIHRHLESCADCRDVHASLEEIRGLLGTLPPSTPMPVDVAERIDAALAAEALLAATAPEGQAAGSSAEPVTPPEIEGLAGTGALASASGASAHDEDAELDVQNTARPGRKGSHVSRETSKASSGDRPAGRAKGTTGPGRGGRRSGRRRVVGLGAVFTMAALGLGGLLFQVVGGQDDDGSQTTAENQHKGTTFSDSTMESRVGKLLDGEKASPSPKQSTPSFDVKSSPDAPSDAPLRQELPAVKIPSCIEKGIGRKNAPLAAEQGTYQGKPAYLVVLPHPSDAKQVSAYVVDASCVDQGKTASGEILSTDSYARR</sequence>
<evidence type="ECO:0000256" key="4">
    <source>
        <dbReference type="SAM" id="Phobius"/>
    </source>
</evidence>
<evidence type="ECO:0000259" key="5">
    <source>
        <dbReference type="Pfam" id="PF13490"/>
    </source>
</evidence>
<evidence type="ECO:0000256" key="1">
    <source>
        <dbReference type="ARBA" id="ARBA00023015"/>
    </source>
</evidence>
<accession>A0A0B5EQZ4</accession>
<dbReference type="AlphaFoldDB" id="A0A0B5EQZ4"/>
<feature type="domain" description="Putative zinc-finger" evidence="5">
    <location>
        <begin position="13"/>
        <end position="40"/>
    </location>
</feature>
<keyword evidence="1" id="KW-0805">Transcription regulation</keyword>
<reference evidence="6 7" key="1">
    <citation type="submission" date="2015-01" db="EMBL/GenBank/DDBJ databases">
        <title>Enhanced salinomycin production by adjusting the supply of polyketide extender units in Streptomyce albus DSM 41398.</title>
        <authorList>
            <person name="Lu C."/>
        </authorList>
    </citation>
    <scope>NUCLEOTIDE SEQUENCE [LARGE SCALE GENOMIC DNA]</scope>
    <source>
        <strain evidence="7">ATCC 21838 / DSM 41398 / FERM P-419 / JCM 4703 / NBRC 107858</strain>
    </source>
</reference>
<protein>
    <recommendedName>
        <fullName evidence="5">Putative zinc-finger domain-containing protein</fullName>
    </recommendedName>
</protein>
<dbReference type="Pfam" id="PF13490">
    <property type="entry name" value="zf-HC2"/>
    <property type="match status" value="1"/>
</dbReference>
<keyword evidence="4" id="KW-1133">Transmembrane helix</keyword>
<proteinExistence type="predicted"/>
<feature type="compositionally biased region" description="Basic and acidic residues" evidence="3">
    <location>
        <begin position="1"/>
        <end position="10"/>
    </location>
</feature>
<evidence type="ECO:0000313" key="6">
    <source>
        <dbReference type="EMBL" id="AJE84029.1"/>
    </source>
</evidence>
<feature type="region of interest" description="Disordered" evidence="3">
    <location>
        <begin position="129"/>
        <end position="173"/>
    </location>
</feature>
<feature type="region of interest" description="Disordered" evidence="3">
    <location>
        <begin position="202"/>
        <end position="267"/>
    </location>
</feature>
<keyword evidence="4" id="KW-0812">Transmembrane</keyword>
<keyword evidence="4" id="KW-0472">Membrane</keyword>
<keyword evidence="2" id="KW-0804">Transcription</keyword>
<keyword evidence="7" id="KW-1185">Reference proteome</keyword>
<dbReference type="InterPro" id="IPR041916">
    <property type="entry name" value="Anti_sigma_zinc_sf"/>
</dbReference>
<evidence type="ECO:0000256" key="3">
    <source>
        <dbReference type="SAM" id="MobiDB-lite"/>
    </source>
</evidence>
<feature type="compositionally biased region" description="Basic and acidic residues" evidence="3">
    <location>
        <begin position="227"/>
        <end position="236"/>
    </location>
</feature>
<evidence type="ECO:0000256" key="2">
    <source>
        <dbReference type="ARBA" id="ARBA00023163"/>
    </source>
</evidence>
<feature type="compositionally biased region" description="Polar residues" evidence="3">
    <location>
        <begin position="206"/>
        <end position="225"/>
    </location>
</feature>
<organism evidence="6 7">
    <name type="scientific">Streptomyces albus (strain ATCC 21838 / DSM 41398 / FERM P-419 / JCM 4703 / NBRC 107858)</name>
    <dbReference type="NCBI Taxonomy" id="1081613"/>
    <lineage>
        <taxon>Bacteria</taxon>
        <taxon>Bacillati</taxon>
        <taxon>Actinomycetota</taxon>
        <taxon>Actinomycetes</taxon>
        <taxon>Kitasatosporales</taxon>
        <taxon>Streptomycetaceae</taxon>
        <taxon>Streptomyces</taxon>
    </lineage>
</organism>
<name>A0A0B5EQZ4_STRA4</name>
<feature type="region of interest" description="Disordered" evidence="3">
    <location>
        <begin position="86"/>
        <end position="105"/>
    </location>
</feature>